<protein>
    <recommendedName>
        <fullName evidence="7">ORC6 first cyclin-like domain-containing protein</fullName>
    </recommendedName>
</protein>
<feature type="region of interest" description="Disordered" evidence="6">
    <location>
        <begin position="100"/>
        <end position="182"/>
    </location>
</feature>
<feature type="compositionally biased region" description="Polar residues" evidence="6">
    <location>
        <begin position="297"/>
        <end position="310"/>
    </location>
</feature>
<dbReference type="STRING" id="5098.A0A507QLS8"/>
<dbReference type="Pfam" id="PF05460">
    <property type="entry name" value="ORC6"/>
    <property type="match status" value="1"/>
</dbReference>
<keyword evidence="3" id="KW-0235">DNA replication</keyword>
<name>A0A507QLS8_MONPU</name>
<sequence>MNNKPIEQALATLLPTHADDLPPQLLSLAVSLVAQSRSYSTSLKPEEEIARPYACAEIACKRLSRALKLPPLLGHPPCPPRVYKKLFAFLDRSLTSSMAEMKRSVGGPGSVPGTPSRATSKPSTPRKELDRTPSRGKATTPRGLQNTPSRSTPLKRTANGAPKQTAYPQSAQKTGIIRPNGLSSSTIIPDASGWVMTNIRTVCKALSTPAPRTSAWSRPPISRMLPPHIFAGVSSILYFITKSTSGTDDGDIDEETLEFLDPIISTKDRENDEEFKELVNALIVAVYFLVLARRRNPSPNTQEAGNNTPIKSPLEPKKLDKKTFAEMRQTALVSLGLPSTERRHREDVDQWIAVIMELDWANGKEWFENIPMAGEMDGEETDLDEEDLYGGDEDGGVRNPRWNATESLLSRDSSRGGLLPGLGTMMQDRVDWLSPERQEDYIEWKADIMQRIKRMERAGRIAA</sequence>
<evidence type="ECO:0000313" key="9">
    <source>
        <dbReference type="Proteomes" id="UP000319663"/>
    </source>
</evidence>
<keyword evidence="9" id="KW-1185">Reference proteome</keyword>
<accession>A0A507QLS8</accession>
<reference evidence="8 9" key="1">
    <citation type="submission" date="2019-06" db="EMBL/GenBank/DDBJ databases">
        <title>Wine fermentation using esterase from Monascus purpureus.</title>
        <authorList>
            <person name="Geng C."/>
            <person name="Zhang Y."/>
        </authorList>
    </citation>
    <scope>NUCLEOTIDE SEQUENCE [LARGE SCALE GENOMIC DNA]</scope>
    <source>
        <strain evidence="8">HQ1</strain>
    </source>
</reference>
<dbReference type="InterPro" id="IPR008721">
    <property type="entry name" value="ORC6_cyclin_first"/>
</dbReference>
<proteinExistence type="inferred from homology"/>
<comment type="subcellular location">
    <subcellularLocation>
        <location evidence="1">Nucleus</location>
    </subcellularLocation>
</comment>
<evidence type="ECO:0000256" key="6">
    <source>
        <dbReference type="SAM" id="MobiDB-lite"/>
    </source>
</evidence>
<evidence type="ECO:0000256" key="5">
    <source>
        <dbReference type="ARBA" id="ARBA00023242"/>
    </source>
</evidence>
<comment type="similarity">
    <text evidence="2">Belongs to the ORC6 family.</text>
</comment>
<keyword evidence="4" id="KW-0238">DNA-binding</keyword>
<gene>
    <name evidence="8" type="ORF">MPDQ_002851</name>
</gene>
<dbReference type="GO" id="GO:0003677">
    <property type="term" value="F:DNA binding"/>
    <property type="evidence" value="ECO:0007669"/>
    <property type="project" value="UniProtKB-KW"/>
</dbReference>
<dbReference type="GO" id="GO:0005664">
    <property type="term" value="C:nuclear origin of replication recognition complex"/>
    <property type="evidence" value="ECO:0007669"/>
    <property type="project" value="InterPro"/>
</dbReference>
<dbReference type="Proteomes" id="UP000319663">
    <property type="component" value="Unassembled WGS sequence"/>
</dbReference>
<evidence type="ECO:0000259" key="7">
    <source>
        <dbReference type="Pfam" id="PF05460"/>
    </source>
</evidence>
<dbReference type="AlphaFoldDB" id="A0A507QLS8"/>
<evidence type="ECO:0000256" key="2">
    <source>
        <dbReference type="ARBA" id="ARBA00010840"/>
    </source>
</evidence>
<dbReference type="GO" id="GO:0006260">
    <property type="term" value="P:DNA replication"/>
    <property type="evidence" value="ECO:0007669"/>
    <property type="project" value="UniProtKB-KW"/>
</dbReference>
<comment type="caution">
    <text evidence="8">The sequence shown here is derived from an EMBL/GenBank/DDBJ whole genome shotgun (WGS) entry which is preliminary data.</text>
</comment>
<dbReference type="EMBL" id="VIFY01000192">
    <property type="protein sequence ID" value="TQB68753.1"/>
    <property type="molecule type" value="Genomic_DNA"/>
</dbReference>
<dbReference type="OrthoDB" id="5367324at2759"/>
<organism evidence="8 9">
    <name type="scientific">Monascus purpureus</name>
    <name type="common">Red mold</name>
    <name type="synonym">Monascus anka</name>
    <dbReference type="NCBI Taxonomy" id="5098"/>
    <lineage>
        <taxon>Eukaryota</taxon>
        <taxon>Fungi</taxon>
        <taxon>Dikarya</taxon>
        <taxon>Ascomycota</taxon>
        <taxon>Pezizomycotina</taxon>
        <taxon>Eurotiomycetes</taxon>
        <taxon>Eurotiomycetidae</taxon>
        <taxon>Eurotiales</taxon>
        <taxon>Aspergillaceae</taxon>
        <taxon>Monascus</taxon>
    </lineage>
</organism>
<evidence type="ECO:0000256" key="4">
    <source>
        <dbReference type="ARBA" id="ARBA00023125"/>
    </source>
</evidence>
<keyword evidence="5" id="KW-0539">Nucleus</keyword>
<evidence type="ECO:0000313" key="8">
    <source>
        <dbReference type="EMBL" id="TQB68753.1"/>
    </source>
</evidence>
<evidence type="ECO:0000256" key="1">
    <source>
        <dbReference type="ARBA" id="ARBA00004123"/>
    </source>
</evidence>
<feature type="domain" description="ORC6 first cyclin-like" evidence="7">
    <location>
        <begin position="10"/>
        <end position="95"/>
    </location>
</feature>
<feature type="region of interest" description="Disordered" evidence="6">
    <location>
        <begin position="297"/>
        <end position="316"/>
    </location>
</feature>
<feature type="compositionally biased region" description="Polar residues" evidence="6">
    <location>
        <begin position="142"/>
        <end position="154"/>
    </location>
</feature>
<evidence type="ECO:0000256" key="3">
    <source>
        <dbReference type="ARBA" id="ARBA00022705"/>
    </source>
</evidence>